<evidence type="ECO:0000313" key="10">
    <source>
        <dbReference type="EMBL" id="KAK9048753.1"/>
    </source>
</evidence>
<evidence type="ECO:0000256" key="2">
    <source>
        <dbReference type="ARBA" id="ARBA00010781"/>
    </source>
</evidence>
<keyword evidence="5 9" id="KW-0765">Sulfation</keyword>
<evidence type="ECO:0000256" key="5">
    <source>
        <dbReference type="ARBA" id="ARBA00022641"/>
    </source>
</evidence>
<evidence type="ECO:0000256" key="4">
    <source>
        <dbReference type="ARBA" id="ARBA00022525"/>
    </source>
</evidence>
<sequence length="70" mass="7763">MARATTLFFTLSLLISATLPSARQEPTTTTTPSNDVDVEEGCEGVGEEECLMRRTLVAHLDYIYTQKKNP</sequence>
<evidence type="ECO:0000256" key="9">
    <source>
        <dbReference type="RuleBase" id="RU368031"/>
    </source>
</evidence>
<feature type="signal peptide" evidence="9">
    <location>
        <begin position="1"/>
        <end position="24"/>
    </location>
</feature>
<comment type="PTM">
    <text evidence="9">PSK-alpha is produced by endopeptidase digestion. PSK-beta is produced from PSK-alpha by exopeptidase digestion.</text>
</comment>
<dbReference type="GO" id="GO:0005576">
    <property type="term" value="C:extracellular region"/>
    <property type="evidence" value="ECO:0007669"/>
    <property type="project" value="UniProtKB-SubCell"/>
</dbReference>
<comment type="PTM">
    <text evidence="9">Sulfation is important for activity and for the binding to a putative membrane receptor.</text>
</comment>
<gene>
    <name evidence="10" type="ORF">SSX86_032280</name>
</gene>
<accession>A0AAP0C599</accession>
<evidence type="ECO:0000313" key="11">
    <source>
        <dbReference type="Proteomes" id="UP001408789"/>
    </source>
</evidence>
<keyword evidence="6 9" id="KW-0732">Signal</keyword>
<proteinExistence type="inferred from homology"/>
<evidence type="ECO:0000256" key="6">
    <source>
        <dbReference type="ARBA" id="ARBA00022729"/>
    </source>
</evidence>
<dbReference type="EMBL" id="JBCNJP010010228">
    <property type="protein sequence ID" value="KAK9048753.1"/>
    <property type="molecule type" value="Genomic_DNA"/>
</dbReference>
<comment type="subcellular location">
    <subcellularLocation>
        <location evidence="1 9">Secreted</location>
    </subcellularLocation>
</comment>
<keyword evidence="3 9" id="KW-0217">Developmental protein</keyword>
<keyword evidence="8 9" id="KW-0339">Growth factor</keyword>
<keyword evidence="4 9" id="KW-0964">Secreted</keyword>
<keyword evidence="11" id="KW-1185">Reference proteome</keyword>
<dbReference type="GO" id="GO:0030154">
    <property type="term" value="P:cell differentiation"/>
    <property type="evidence" value="ECO:0007669"/>
    <property type="project" value="UniProtKB-UniRule"/>
</dbReference>
<keyword evidence="7 9" id="KW-0221">Differentiation</keyword>
<comment type="function">
    <text evidence="9">Promotes plant cell differentiation, organogenesis and somatic embryogenesis as well as cell proliferation.</text>
</comment>
<organism evidence="10 11">
    <name type="scientific">Deinandra increscens subsp. villosa</name>
    <dbReference type="NCBI Taxonomy" id="3103831"/>
    <lineage>
        <taxon>Eukaryota</taxon>
        <taxon>Viridiplantae</taxon>
        <taxon>Streptophyta</taxon>
        <taxon>Embryophyta</taxon>
        <taxon>Tracheophyta</taxon>
        <taxon>Spermatophyta</taxon>
        <taxon>Magnoliopsida</taxon>
        <taxon>eudicotyledons</taxon>
        <taxon>Gunneridae</taxon>
        <taxon>Pentapetalae</taxon>
        <taxon>asterids</taxon>
        <taxon>campanulids</taxon>
        <taxon>Asterales</taxon>
        <taxon>Asteraceae</taxon>
        <taxon>Asteroideae</taxon>
        <taxon>Heliantheae alliance</taxon>
        <taxon>Madieae</taxon>
        <taxon>Madiinae</taxon>
        <taxon>Deinandra</taxon>
    </lineage>
</organism>
<dbReference type="Pfam" id="PF06404">
    <property type="entry name" value="PSK"/>
    <property type="match status" value="1"/>
</dbReference>
<comment type="caution">
    <text evidence="10">The sequence shown here is derived from an EMBL/GenBank/DDBJ whole genome shotgun (WGS) entry which is preliminary data.</text>
</comment>
<dbReference type="InterPro" id="IPR009438">
    <property type="entry name" value="Phytosulfokine"/>
</dbReference>
<dbReference type="GO" id="GO:0008283">
    <property type="term" value="P:cell population proliferation"/>
    <property type="evidence" value="ECO:0007669"/>
    <property type="project" value="UniProtKB-UniRule"/>
</dbReference>
<dbReference type="PANTHER" id="PTHR33285">
    <property type="entry name" value="PHYTOSULFOKINES 3"/>
    <property type="match status" value="1"/>
</dbReference>
<reference evidence="10 11" key="1">
    <citation type="submission" date="2024-04" db="EMBL/GenBank/DDBJ databases">
        <title>The reference genome of an endangered Asteraceae, Deinandra increscens subsp. villosa, native to the Central Coast of California.</title>
        <authorList>
            <person name="Guilliams M."/>
            <person name="Hasenstab-Lehman K."/>
            <person name="Meyer R."/>
            <person name="Mcevoy S."/>
        </authorList>
    </citation>
    <scope>NUCLEOTIDE SEQUENCE [LARGE SCALE GENOMIC DNA]</scope>
    <source>
        <tissue evidence="10">Leaf</tissue>
    </source>
</reference>
<dbReference type="GO" id="GO:0008083">
    <property type="term" value="F:growth factor activity"/>
    <property type="evidence" value="ECO:0007669"/>
    <property type="project" value="UniProtKB-UniRule"/>
</dbReference>
<evidence type="ECO:0000256" key="1">
    <source>
        <dbReference type="ARBA" id="ARBA00004613"/>
    </source>
</evidence>
<evidence type="ECO:0000256" key="8">
    <source>
        <dbReference type="ARBA" id="ARBA00023030"/>
    </source>
</evidence>
<dbReference type="AlphaFoldDB" id="A0AAP0C599"/>
<feature type="chain" id="PRO_5042664054" description="Phytosulfokine" evidence="9">
    <location>
        <begin position="25"/>
        <end position="70"/>
    </location>
</feature>
<name>A0AAP0C599_9ASTR</name>
<dbReference type="PANTHER" id="PTHR33285:SF55">
    <property type="entry name" value="PHYTOSULFOKINES 3"/>
    <property type="match status" value="1"/>
</dbReference>
<dbReference type="Proteomes" id="UP001408789">
    <property type="component" value="Unassembled WGS sequence"/>
</dbReference>
<comment type="similarity">
    <text evidence="2 9">Belongs to the phytosulfokine family.</text>
</comment>
<evidence type="ECO:0000256" key="3">
    <source>
        <dbReference type="ARBA" id="ARBA00022473"/>
    </source>
</evidence>
<protein>
    <recommendedName>
        <fullName evidence="9">Phytosulfokine</fullName>
    </recommendedName>
    <component>
        <recommendedName>
            <fullName evidence="9">Phytosulfokine-alpha</fullName>
            <shortName evidence="9">PSK-alpha</shortName>
            <shortName evidence="9">Phytosulfokine-a</shortName>
        </recommendedName>
    </component>
    <component>
        <recommendedName>
            <fullName evidence="9">Phytosulfokine-beta</fullName>
            <shortName evidence="9">PSK-beta</shortName>
            <shortName evidence="9">Phytosulfokine-b</shortName>
        </recommendedName>
    </component>
</protein>
<evidence type="ECO:0000256" key="7">
    <source>
        <dbReference type="ARBA" id="ARBA00022782"/>
    </source>
</evidence>